<keyword evidence="2" id="KW-1185">Reference proteome</keyword>
<dbReference type="Proteomes" id="UP000823674">
    <property type="component" value="Unassembled WGS sequence"/>
</dbReference>
<evidence type="ECO:0000313" key="1">
    <source>
        <dbReference type="EMBL" id="KAG5373559.1"/>
    </source>
</evidence>
<protein>
    <submittedName>
        <fullName evidence="1">Uncharacterized protein</fullName>
    </submittedName>
</protein>
<comment type="caution">
    <text evidence="1">The sequence shown here is derived from an EMBL/GenBank/DDBJ whole genome shotgun (WGS) entry which is preliminary data.</text>
</comment>
<gene>
    <name evidence="1" type="primary">SC428g500010.1_BraROA</name>
    <name evidence="1" type="ORF">IGI04_043123</name>
</gene>
<organism evidence="1 2">
    <name type="scientific">Brassica rapa subsp. trilocularis</name>
    <dbReference type="NCBI Taxonomy" id="1813537"/>
    <lineage>
        <taxon>Eukaryota</taxon>
        <taxon>Viridiplantae</taxon>
        <taxon>Streptophyta</taxon>
        <taxon>Embryophyta</taxon>
        <taxon>Tracheophyta</taxon>
        <taxon>Spermatophyta</taxon>
        <taxon>Magnoliopsida</taxon>
        <taxon>eudicotyledons</taxon>
        <taxon>Gunneridae</taxon>
        <taxon>Pentapetalae</taxon>
        <taxon>rosids</taxon>
        <taxon>malvids</taxon>
        <taxon>Brassicales</taxon>
        <taxon>Brassicaceae</taxon>
        <taxon>Brassiceae</taxon>
        <taxon>Brassica</taxon>
    </lineage>
</organism>
<evidence type="ECO:0000313" key="2">
    <source>
        <dbReference type="Proteomes" id="UP000823674"/>
    </source>
</evidence>
<dbReference type="EMBL" id="JADBGQ010000270">
    <property type="protein sequence ID" value="KAG5373559.1"/>
    <property type="molecule type" value="Genomic_DNA"/>
</dbReference>
<name>A0ABQ7KK34_BRACM</name>
<reference evidence="1 2" key="1">
    <citation type="submission" date="2021-03" db="EMBL/GenBank/DDBJ databases">
        <authorList>
            <person name="King G.J."/>
            <person name="Bancroft I."/>
            <person name="Baten A."/>
            <person name="Bloomfield J."/>
            <person name="Borpatragohain P."/>
            <person name="He Z."/>
            <person name="Irish N."/>
            <person name="Irwin J."/>
            <person name="Liu K."/>
            <person name="Mauleon R.P."/>
            <person name="Moore J."/>
            <person name="Morris R."/>
            <person name="Ostergaard L."/>
            <person name="Wang B."/>
            <person name="Wells R."/>
        </authorList>
    </citation>
    <scope>NUCLEOTIDE SEQUENCE [LARGE SCALE GENOMIC DNA]</scope>
    <source>
        <strain evidence="1">R-o-18</strain>
        <tissue evidence="1">Leaf</tissue>
    </source>
</reference>
<proteinExistence type="predicted"/>
<accession>A0ABQ7KK34</accession>
<sequence length="294" mass="32273">MLWFTGFWLEKIVGWASSRNSGKHGLSLLRSSGDSIRRFDENARTCVVSMFGKVQSLHSDRTLARARSLCSDRAKRVLGRYVATELRLELGRYVATSLAQAQREDTRRYRSRPSFELDARSLCSDRAWLGLGLLVATPQTRRSSLGSGSVAYVAAERDGGRSRPLSSEPNLDRGSVAIRPGATDAGCYVSDPSETDALVATYCAPSLAGLQLLRLATPSERTSVATCGPSLARGRSLRSDRAWLELGRYVATELCACLVAAYRSSLACPRSDFHTRACPRPIWIHVRCLRTIGI</sequence>